<dbReference type="Proteomes" id="UP000218231">
    <property type="component" value="Unassembled WGS sequence"/>
</dbReference>
<evidence type="ECO:0000256" key="1">
    <source>
        <dbReference type="SAM" id="MobiDB-lite"/>
    </source>
</evidence>
<dbReference type="PANTHER" id="PTHR38613:SF1">
    <property type="entry name" value="PROTEIN CBG11062"/>
    <property type="match status" value="1"/>
</dbReference>
<comment type="caution">
    <text evidence="2">The sequence shown here is derived from an EMBL/GenBank/DDBJ whole genome shotgun (WGS) entry which is preliminary data.</text>
</comment>
<dbReference type="AlphaFoldDB" id="A0A2A2JRN1"/>
<feature type="region of interest" description="Disordered" evidence="1">
    <location>
        <begin position="159"/>
        <end position="181"/>
    </location>
</feature>
<reference evidence="2 3" key="1">
    <citation type="journal article" date="2017" name="Curr. Biol.">
        <title>Genome architecture and evolution of a unichromosomal asexual nematode.</title>
        <authorList>
            <person name="Fradin H."/>
            <person name="Zegar C."/>
            <person name="Gutwein M."/>
            <person name="Lucas J."/>
            <person name="Kovtun M."/>
            <person name="Corcoran D."/>
            <person name="Baugh L.R."/>
            <person name="Kiontke K."/>
            <person name="Gunsalus K."/>
            <person name="Fitch D.H."/>
            <person name="Piano F."/>
        </authorList>
    </citation>
    <scope>NUCLEOTIDE SEQUENCE [LARGE SCALE GENOMIC DNA]</scope>
    <source>
        <strain evidence="2">PF1309</strain>
    </source>
</reference>
<sequence length="349" mass="38234">MRILNGEDGKDFGKTSDDGDIVKEACIRNPSLPYCNQKTDVKIRRAPPDPFESKFVLKSQEEPVNPEDDISLELDGDQNNLENTRPFYTTTPVPLPRQNILFTILPSLQTERDWRKYCPVNKYTFQITCLPGKKLRYDLQIFCQKFSDMCGVPNLNLYPSRQPSTQDDGRPTGYGQKQKNGNFGMGKSFAIGLGAIPGLEIRSSQGTDIGHESLPFFNQIGGMMLNYGSEVGIMGQKYGQGPARSLNALTHGYPSLGLGGRPTDADKKLSQELLKSFGVPNIPGLDKVFKKLGGNRPAKRIKGYEPGYGAVNPRAPLALGKTDLDVLNLPGGMGDVEFARGTGLGIGKK</sequence>
<organism evidence="2 3">
    <name type="scientific">Diploscapter pachys</name>
    <dbReference type="NCBI Taxonomy" id="2018661"/>
    <lineage>
        <taxon>Eukaryota</taxon>
        <taxon>Metazoa</taxon>
        <taxon>Ecdysozoa</taxon>
        <taxon>Nematoda</taxon>
        <taxon>Chromadorea</taxon>
        <taxon>Rhabditida</taxon>
        <taxon>Rhabditina</taxon>
        <taxon>Rhabditomorpha</taxon>
        <taxon>Rhabditoidea</taxon>
        <taxon>Rhabditidae</taxon>
        <taxon>Diploscapter</taxon>
    </lineage>
</organism>
<proteinExistence type="predicted"/>
<protein>
    <submittedName>
        <fullName evidence="2">Uncharacterized protein</fullName>
    </submittedName>
</protein>
<keyword evidence="3" id="KW-1185">Reference proteome</keyword>
<gene>
    <name evidence="2" type="ORF">WR25_25397</name>
</gene>
<name>A0A2A2JRN1_9BILA</name>
<dbReference type="EMBL" id="LIAE01010266">
    <property type="protein sequence ID" value="PAV64330.1"/>
    <property type="molecule type" value="Genomic_DNA"/>
</dbReference>
<evidence type="ECO:0000313" key="2">
    <source>
        <dbReference type="EMBL" id="PAV64330.1"/>
    </source>
</evidence>
<evidence type="ECO:0000313" key="3">
    <source>
        <dbReference type="Proteomes" id="UP000218231"/>
    </source>
</evidence>
<accession>A0A2A2JRN1</accession>
<dbReference type="OrthoDB" id="5868565at2759"/>
<dbReference type="PANTHER" id="PTHR38613">
    <property type="entry name" value="PROTEIN CBG03211-RELATED"/>
    <property type="match status" value="1"/>
</dbReference>